<evidence type="ECO:0000313" key="6">
    <source>
        <dbReference type="Proteomes" id="UP000298588"/>
    </source>
</evidence>
<dbReference type="InterPro" id="IPR009057">
    <property type="entry name" value="Homeodomain-like_sf"/>
</dbReference>
<dbReference type="OrthoDB" id="252470at2"/>
<dbReference type="SUPFAM" id="SSF46689">
    <property type="entry name" value="Homeodomain-like"/>
    <property type="match status" value="1"/>
</dbReference>
<dbReference type="PRINTS" id="PR00032">
    <property type="entry name" value="HTHARAC"/>
</dbReference>
<evidence type="ECO:0000256" key="3">
    <source>
        <dbReference type="ARBA" id="ARBA00023163"/>
    </source>
</evidence>
<keyword evidence="3" id="KW-0804">Transcription</keyword>
<feature type="domain" description="HTH araC/xylS-type" evidence="4">
    <location>
        <begin position="215"/>
        <end position="316"/>
    </location>
</feature>
<gene>
    <name evidence="5" type="ORF">E8L99_20050</name>
</gene>
<keyword evidence="6" id="KW-1185">Reference proteome</keyword>
<dbReference type="InterPro" id="IPR018060">
    <property type="entry name" value="HTH_AraC"/>
</dbReference>
<protein>
    <submittedName>
        <fullName evidence="5">Helix-turn-helix domain-containing protein</fullName>
    </submittedName>
</protein>
<proteinExistence type="predicted"/>
<organism evidence="5 6">
    <name type="scientific">Phreatobacter aquaticus</name>
    <dbReference type="NCBI Taxonomy" id="2570229"/>
    <lineage>
        <taxon>Bacteria</taxon>
        <taxon>Pseudomonadati</taxon>
        <taxon>Pseudomonadota</taxon>
        <taxon>Alphaproteobacteria</taxon>
        <taxon>Hyphomicrobiales</taxon>
        <taxon>Phreatobacteraceae</taxon>
        <taxon>Phreatobacter</taxon>
    </lineage>
</organism>
<dbReference type="PANTHER" id="PTHR46796:SF6">
    <property type="entry name" value="ARAC SUBFAMILY"/>
    <property type="match status" value="1"/>
</dbReference>
<dbReference type="Pfam" id="PF12833">
    <property type="entry name" value="HTH_18"/>
    <property type="match status" value="1"/>
</dbReference>
<dbReference type="PANTHER" id="PTHR46796">
    <property type="entry name" value="HTH-TYPE TRANSCRIPTIONAL ACTIVATOR RHAS-RELATED"/>
    <property type="match status" value="1"/>
</dbReference>
<dbReference type="GO" id="GO:0003700">
    <property type="term" value="F:DNA-binding transcription factor activity"/>
    <property type="evidence" value="ECO:0007669"/>
    <property type="project" value="InterPro"/>
</dbReference>
<dbReference type="AlphaFoldDB" id="A0A4D7QMZ3"/>
<dbReference type="KEGG" id="paqt:E8L99_20050"/>
<dbReference type="SMART" id="SM00342">
    <property type="entry name" value="HTH_ARAC"/>
    <property type="match status" value="1"/>
</dbReference>
<dbReference type="EMBL" id="CP039865">
    <property type="protein sequence ID" value="QCK87881.1"/>
    <property type="molecule type" value="Genomic_DNA"/>
</dbReference>
<dbReference type="InterPro" id="IPR020449">
    <property type="entry name" value="Tscrpt_reg_AraC-type_HTH"/>
</dbReference>
<evidence type="ECO:0000313" key="5">
    <source>
        <dbReference type="EMBL" id="QCK87881.1"/>
    </source>
</evidence>
<keyword evidence="1" id="KW-0805">Transcription regulation</keyword>
<evidence type="ECO:0000256" key="2">
    <source>
        <dbReference type="ARBA" id="ARBA00023125"/>
    </source>
</evidence>
<dbReference type="Gene3D" id="1.10.10.60">
    <property type="entry name" value="Homeodomain-like"/>
    <property type="match status" value="1"/>
</dbReference>
<sequence length="321" mass="35077">MSMLVPSAAMLRFSTADFPERDSVEAWRSLFGHTICGLEIEPRGERPFVSEASLRVLPGLGVATGQSSGAHYWRPNHRINSDDLVFVINHAGCDLARMSGREQELLPGHAVLFATDRVGGTTNAGLSRFTTLRLPRSAVPAADDAVLRTVGPDNEALRLLGSYLGILRDTKALATPEQQERVVIHIHHLIAMAVEAPGAVRSSATRTGLAAARLHAIKRDIALNALEPDLQIAWIAARHQVTPRYVQMLFAQAGTHFSEYLRTARLAAAYAMLLAPTDRQKSIGEIALDAGFGNISHFNRAFRREFNATPSEVRACRLEDC</sequence>
<keyword evidence="2" id="KW-0238">DNA-binding</keyword>
<dbReference type="InterPro" id="IPR050204">
    <property type="entry name" value="AraC_XylS_family_regulators"/>
</dbReference>
<evidence type="ECO:0000259" key="4">
    <source>
        <dbReference type="PROSITE" id="PS01124"/>
    </source>
</evidence>
<dbReference type="PROSITE" id="PS01124">
    <property type="entry name" value="HTH_ARAC_FAMILY_2"/>
    <property type="match status" value="1"/>
</dbReference>
<reference evidence="5 6" key="1">
    <citation type="submission" date="2019-04" db="EMBL/GenBank/DDBJ databases">
        <title>Phreatobacter aquaticus sp. nov.</title>
        <authorList>
            <person name="Choi A."/>
            <person name="Baek K."/>
        </authorList>
    </citation>
    <scope>NUCLEOTIDE SEQUENCE [LARGE SCALE GENOMIC DNA]</scope>
    <source>
        <strain evidence="5 6">NMCR1094</strain>
    </source>
</reference>
<dbReference type="GO" id="GO:0043565">
    <property type="term" value="F:sequence-specific DNA binding"/>
    <property type="evidence" value="ECO:0007669"/>
    <property type="project" value="InterPro"/>
</dbReference>
<name>A0A4D7QMZ3_9HYPH</name>
<accession>A0A4D7QMZ3</accession>
<dbReference type="Proteomes" id="UP000298588">
    <property type="component" value="Chromosome"/>
</dbReference>
<evidence type="ECO:0000256" key="1">
    <source>
        <dbReference type="ARBA" id="ARBA00023015"/>
    </source>
</evidence>